<dbReference type="InterPro" id="IPR023635">
    <property type="entry name" value="Peptide_deformylase"/>
</dbReference>
<feature type="active site" evidence="2">
    <location>
        <position position="137"/>
    </location>
</feature>
<accession>A0A0G1A928</accession>
<dbReference type="SUPFAM" id="SSF56420">
    <property type="entry name" value="Peptide deformylase"/>
    <property type="match status" value="1"/>
</dbReference>
<keyword evidence="2" id="KW-0648">Protein biosynthesis</keyword>
<gene>
    <name evidence="2" type="primary">def</name>
    <name evidence="3" type="ORF">UV20_C0001G0175</name>
</gene>
<keyword evidence="2" id="KW-0378">Hydrolase</keyword>
<name>A0A0G1A928_9BACT</name>
<dbReference type="GO" id="GO:0006412">
    <property type="term" value="P:translation"/>
    <property type="evidence" value="ECO:0007669"/>
    <property type="project" value="UniProtKB-UniRule"/>
</dbReference>
<evidence type="ECO:0000256" key="2">
    <source>
        <dbReference type="HAMAP-Rule" id="MF_00163"/>
    </source>
</evidence>
<comment type="catalytic activity">
    <reaction evidence="2">
        <text>N-terminal N-formyl-L-methionyl-[peptide] + H2O = N-terminal L-methionyl-[peptide] + formate</text>
        <dbReference type="Rhea" id="RHEA:24420"/>
        <dbReference type="Rhea" id="RHEA-COMP:10639"/>
        <dbReference type="Rhea" id="RHEA-COMP:10640"/>
        <dbReference type="ChEBI" id="CHEBI:15377"/>
        <dbReference type="ChEBI" id="CHEBI:15740"/>
        <dbReference type="ChEBI" id="CHEBI:49298"/>
        <dbReference type="ChEBI" id="CHEBI:64731"/>
        <dbReference type="EC" id="3.5.1.88"/>
    </reaction>
</comment>
<proteinExistence type="inferred from homology"/>
<dbReference type="GO" id="GO:0042586">
    <property type="term" value="F:peptide deformylase activity"/>
    <property type="evidence" value="ECO:0007669"/>
    <property type="project" value="UniProtKB-UniRule"/>
</dbReference>
<dbReference type="HAMAP" id="MF_00163">
    <property type="entry name" value="Pep_deformylase"/>
    <property type="match status" value="1"/>
</dbReference>
<dbReference type="PATRIC" id="fig|1619039.3.peg.185"/>
<dbReference type="CDD" id="cd00487">
    <property type="entry name" value="Pep_deformylase"/>
    <property type="match status" value="1"/>
</dbReference>
<keyword evidence="2" id="KW-0408">Iron</keyword>
<dbReference type="Gene3D" id="3.90.45.10">
    <property type="entry name" value="Peptide deformylase"/>
    <property type="match status" value="1"/>
</dbReference>
<comment type="caution">
    <text evidence="3">The sequence shown here is derived from an EMBL/GenBank/DDBJ whole genome shotgun (WGS) entry which is preliminary data.</text>
</comment>
<dbReference type="EMBL" id="LCDO01000001">
    <property type="protein sequence ID" value="KKS57535.1"/>
    <property type="molecule type" value="Genomic_DNA"/>
</dbReference>
<dbReference type="EC" id="3.5.1.88" evidence="2"/>
<dbReference type="GO" id="GO:0046872">
    <property type="term" value="F:metal ion binding"/>
    <property type="evidence" value="ECO:0007669"/>
    <property type="project" value="UniProtKB-KW"/>
</dbReference>
<protein>
    <recommendedName>
        <fullName evidence="2">Peptide deformylase</fullName>
        <shortName evidence="2">PDF</shortName>
        <ecNumber evidence="2">3.5.1.88</ecNumber>
    </recommendedName>
    <alternativeName>
        <fullName evidence="2">Polypeptide deformylase</fullName>
    </alternativeName>
</protein>
<dbReference type="AlphaFoldDB" id="A0A0G1A928"/>
<evidence type="ECO:0000256" key="1">
    <source>
        <dbReference type="ARBA" id="ARBA00010759"/>
    </source>
</evidence>
<comment type="function">
    <text evidence="2">Removes the formyl group from the N-terminal Met of newly synthesized proteins. Requires at least a dipeptide for an efficient rate of reaction. N-terminal L-methionine is a prerequisite for activity but the enzyme has broad specificity at other positions.</text>
</comment>
<dbReference type="PANTHER" id="PTHR10458:SF22">
    <property type="entry name" value="PEPTIDE DEFORMYLASE"/>
    <property type="match status" value="1"/>
</dbReference>
<feature type="binding site" evidence="2">
    <location>
        <position position="94"/>
    </location>
    <ligand>
        <name>Fe cation</name>
        <dbReference type="ChEBI" id="CHEBI:24875"/>
    </ligand>
</feature>
<organism evidence="3 4">
    <name type="scientific">Candidatus Magasanikbacteria bacterium GW2011_GWA2_42_32</name>
    <dbReference type="NCBI Taxonomy" id="1619039"/>
    <lineage>
        <taxon>Bacteria</taxon>
        <taxon>Candidatus Magasanikiibacteriota</taxon>
    </lineage>
</organism>
<comment type="similarity">
    <text evidence="1 2">Belongs to the polypeptide deformylase family.</text>
</comment>
<evidence type="ECO:0000313" key="4">
    <source>
        <dbReference type="Proteomes" id="UP000034837"/>
    </source>
</evidence>
<feature type="binding site" evidence="2">
    <location>
        <position position="140"/>
    </location>
    <ligand>
        <name>Fe cation</name>
        <dbReference type="ChEBI" id="CHEBI:24875"/>
    </ligand>
</feature>
<dbReference type="Pfam" id="PF01327">
    <property type="entry name" value="Pep_deformylase"/>
    <property type="match status" value="1"/>
</dbReference>
<dbReference type="PIRSF" id="PIRSF004749">
    <property type="entry name" value="Pep_def"/>
    <property type="match status" value="1"/>
</dbReference>
<dbReference type="PRINTS" id="PR01576">
    <property type="entry name" value="PDEFORMYLASE"/>
</dbReference>
<comment type="cofactor">
    <cofactor evidence="2">
        <name>Fe(2+)</name>
        <dbReference type="ChEBI" id="CHEBI:29033"/>
    </cofactor>
    <text evidence="2">Binds 1 Fe(2+) ion.</text>
</comment>
<dbReference type="NCBIfam" id="TIGR00079">
    <property type="entry name" value="pept_deformyl"/>
    <property type="match status" value="1"/>
</dbReference>
<feature type="binding site" evidence="2">
    <location>
        <position position="136"/>
    </location>
    <ligand>
        <name>Fe cation</name>
        <dbReference type="ChEBI" id="CHEBI:24875"/>
    </ligand>
</feature>
<reference evidence="3 4" key="1">
    <citation type="journal article" date="2015" name="Nature">
        <title>rRNA introns, odd ribosomes, and small enigmatic genomes across a large radiation of phyla.</title>
        <authorList>
            <person name="Brown C.T."/>
            <person name="Hug L.A."/>
            <person name="Thomas B.C."/>
            <person name="Sharon I."/>
            <person name="Castelle C.J."/>
            <person name="Singh A."/>
            <person name="Wilkins M.J."/>
            <person name="Williams K.H."/>
            <person name="Banfield J.F."/>
        </authorList>
    </citation>
    <scope>NUCLEOTIDE SEQUENCE [LARGE SCALE GENOMIC DNA]</scope>
</reference>
<sequence length="150" mass="16735">MSLLNIVTTPSSKLKKPSEDIKKEKIKEFKSLIKNMLETMYLSDGIGLAAVQIGLNINLAVIGKEATLDDKDLILINPKIIKHSWRKIIAEEGCLSVPGITKRVPRFAKIKVKALNQDGQSLNFDASDFLARVIQHEIDHLQGILITDYV</sequence>
<dbReference type="InterPro" id="IPR036821">
    <property type="entry name" value="Peptide_deformylase_sf"/>
</dbReference>
<keyword evidence="2" id="KW-0479">Metal-binding</keyword>
<dbReference type="Proteomes" id="UP000034837">
    <property type="component" value="Unassembled WGS sequence"/>
</dbReference>
<dbReference type="PANTHER" id="PTHR10458">
    <property type="entry name" value="PEPTIDE DEFORMYLASE"/>
    <property type="match status" value="1"/>
</dbReference>
<dbReference type="NCBIfam" id="NF001159">
    <property type="entry name" value="PRK00150.1-3"/>
    <property type="match status" value="1"/>
</dbReference>
<evidence type="ECO:0000313" key="3">
    <source>
        <dbReference type="EMBL" id="KKS57535.1"/>
    </source>
</evidence>